<evidence type="ECO:0008006" key="8">
    <source>
        <dbReference type="Google" id="ProtNLM"/>
    </source>
</evidence>
<dbReference type="AlphaFoldDB" id="A0A2G5TM74"/>
<reference evidence="7" key="1">
    <citation type="submission" date="2017-10" db="EMBL/GenBank/DDBJ databases">
        <title>Rapid genome shrinkage in a self-fertile nematode reveals novel sperm competition proteins.</title>
        <authorList>
            <person name="Yin D."/>
            <person name="Schwarz E.M."/>
            <person name="Thomas C.G."/>
            <person name="Felde R.L."/>
            <person name="Korf I.F."/>
            <person name="Cutter A.D."/>
            <person name="Schartner C.M."/>
            <person name="Ralston E.J."/>
            <person name="Meyer B.J."/>
            <person name="Haag E.S."/>
        </authorList>
    </citation>
    <scope>NUCLEOTIDE SEQUENCE [LARGE SCALE GENOMIC DNA]</scope>
    <source>
        <strain evidence="7">JU1422</strain>
    </source>
</reference>
<dbReference type="EMBL" id="PDUG01000005">
    <property type="protein sequence ID" value="PIC28384.1"/>
    <property type="molecule type" value="Genomic_DNA"/>
</dbReference>
<evidence type="ECO:0000313" key="7">
    <source>
        <dbReference type="Proteomes" id="UP000230233"/>
    </source>
</evidence>
<feature type="transmembrane region" description="Helical" evidence="5">
    <location>
        <begin position="512"/>
        <end position="532"/>
    </location>
</feature>
<dbReference type="SMART" id="SM01381">
    <property type="entry name" value="7TM_GPCR_Srsx"/>
    <property type="match status" value="1"/>
</dbReference>
<evidence type="ECO:0000256" key="1">
    <source>
        <dbReference type="ARBA" id="ARBA00004370"/>
    </source>
</evidence>
<gene>
    <name evidence="6" type="primary">Cni-srsx-21</name>
    <name evidence="6" type="synonym">Cnig_chr_V.g20320</name>
    <name evidence="6" type="ORF">B9Z55_020320</name>
</gene>
<dbReference type="SUPFAM" id="SSF81321">
    <property type="entry name" value="Family A G protein-coupled receptor-like"/>
    <property type="match status" value="1"/>
</dbReference>
<feature type="transmembrane region" description="Helical" evidence="5">
    <location>
        <begin position="244"/>
        <end position="266"/>
    </location>
</feature>
<comment type="subcellular location">
    <subcellularLocation>
        <location evidence="1">Membrane</location>
    </subcellularLocation>
</comment>
<evidence type="ECO:0000256" key="2">
    <source>
        <dbReference type="ARBA" id="ARBA00022692"/>
    </source>
</evidence>
<accession>A0A2G5TM74</accession>
<feature type="transmembrane region" description="Helical" evidence="5">
    <location>
        <begin position="20"/>
        <end position="46"/>
    </location>
</feature>
<sequence length="576" mass="65773">MEGSIHGLAEYENFHYTFTFSTVLACLPSLYMPPTIAVMCKIVSTYWQSKTKPMDRHIFICILLNFVCSLSFFTFDYFRISLPSTGIFTSWCASIQPNHFFKLIFLFTFFFNYCILLLPFFLSLIRVVILLRPRDHSYICPKIMAVLLPLLFLIPFGCTAFMIPAVGYCRTMGHPLKFGAVYIYYAEGLEGWRNSYIHLVMSVVMCILTLSCTTVMICKLKETKTDNNMSHQTKKGSTRAEKSLTITIIASMIPFINNTVLTIIYLTLPDYVFYFIVVRPFGNDIETCMMPWILYLTHPMFKTFHRKNRVMLAILACCDSLCLINEFQSFLRMTLKLTESTLSKCFWANSSYVFIEPLEVYMIFALAVDRLIALNFVVLYRTVNRNKYLLILVTPGILIGFIFLVVSMIQLDDSDVDPCILPNSMPPNVSNIWNQYNLWGAVATLLVYIYTYMVVYCCTFKNKTEKNIVIQKAILNTVIVGAAVFSVSSVLSASLIAVTSNMKDPPLDPDTVSTYAVIPGLISYSCNFYVYYWRSTDYRNAFIKQLCCGKVLTTQDKVVSVMSVSNVSVSKRATLL</sequence>
<name>A0A2G5TM74_9PELO</name>
<dbReference type="Gene3D" id="1.20.1070.10">
    <property type="entry name" value="Rhodopsin 7-helix transmembrane proteins"/>
    <property type="match status" value="2"/>
</dbReference>
<feature type="transmembrane region" description="Helical" evidence="5">
    <location>
        <begin position="478"/>
        <end position="500"/>
    </location>
</feature>
<feature type="transmembrane region" description="Helical" evidence="5">
    <location>
        <begin position="310"/>
        <end position="331"/>
    </location>
</feature>
<proteinExistence type="predicted"/>
<dbReference type="GO" id="GO:0004930">
    <property type="term" value="F:G protein-coupled receptor activity"/>
    <property type="evidence" value="ECO:0007669"/>
    <property type="project" value="InterPro"/>
</dbReference>
<dbReference type="InterPro" id="IPR000276">
    <property type="entry name" value="GPCR_Rhodpsn"/>
</dbReference>
<keyword evidence="7" id="KW-1185">Reference proteome</keyword>
<dbReference type="PANTHER" id="PTHR46045">
    <property type="entry name" value="SERPENTINE RECEPTOR, CLASS U-RELATED"/>
    <property type="match status" value="1"/>
</dbReference>
<feature type="transmembrane region" description="Helical" evidence="5">
    <location>
        <begin position="388"/>
        <end position="409"/>
    </location>
</feature>
<keyword evidence="4 5" id="KW-0472">Membrane</keyword>
<evidence type="ECO:0000256" key="4">
    <source>
        <dbReference type="ARBA" id="ARBA00023136"/>
    </source>
</evidence>
<feature type="transmembrane region" description="Helical" evidence="5">
    <location>
        <begin position="100"/>
        <end position="131"/>
    </location>
</feature>
<dbReference type="STRING" id="1611254.A0A2G5TM74"/>
<dbReference type="Proteomes" id="UP000230233">
    <property type="component" value="Chromosome V"/>
</dbReference>
<feature type="transmembrane region" description="Helical" evidence="5">
    <location>
        <begin position="143"/>
        <end position="166"/>
    </location>
</feature>
<protein>
    <recommendedName>
        <fullName evidence="8">G-protein coupled receptors family 1 profile domain-containing protein</fullName>
    </recommendedName>
</protein>
<dbReference type="InterPro" id="IPR003839">
    <property type="entry name" value="7TM_GPCR_serpentine_rcpt_Sru"/>
</dbReference>
<feature type="transmembrane region" description="Helical" evidence="5">
    <location>
        <begin position="272"/>
        <end position="298"/>
    </location>
</feature>
<dbReference type="PANTHER" id="PTHR46045:SF17">
    <property type="entry name" value="SERPENTINE RECEPTOR, CLASS U"/>
    <property type="match status" value="1"/>
</dbReference>
<organism evidence="6 7">
    <name type="scientific">Caenorhabditis nigoni</name>
    <dbReference type="NCBI Taxonomy" id="1611254"/>
    <lineage>
        <taxon>Eukaryota</taxon>
        <taxon>Metazoa</taxon>
        <taxon>Ecdysozoa</taxon>
        <taxon>Nematoda</taxon>
        <taxon>Chromadorea</taxon>
        <taxon>Rhabditida</taxon>
        <taxon>Rhabditina</taxon>
        <taxon>Rhabditomorpha</taxon>
        <taxon>Rhabditoidea</taxon>
        <taxon>Rhabditidae</taxon>
        <taxon>Peloderinae</taxon>
        <taxon>Caenorhabditis</taxon>
    </lineage>
</organism>
<dbReference type="OrthoDB" id="5853788at2759"/>
<feature type="transmembrane region" description="Helical" evidence="5">
    <location>
        <begin position="196"/>
        <end position="218"/>
    </location>
</feature>
<dbReference type="GO" id="GO:0016020">
    <property type="term" value="C:membrane"/>
    <property type="evidence" value="ECO:0007669"/>
    <property type="project" value="UniProtKB-SubCell"/>
</dbReference>
<feature type="transmembrane region" description="Helical" evidence="5">
    <location>
        <begin position="58"/>
        <end position="80"/>
    </location>
</feature>
<evidence type="ECO:0000256" key="5">
    <source>
        <dbReference type="SAM" id="Phobius"/>
    </source>
</evidence>
<comment type="caution">
    <text evidence="6">The sequence shown here is derived from an EMBL/GenBank/DDBJ whole genome shotgun (WGS) entry which is preliminary data.</text>
</comment>
<dbReference type="Pfam" id="PF10322">
    <property type="entry name" value="7TM_GPCR_Sru"/>
    <property type="match status" value="1"/>
</dbReference>
<evidence type="ECO:0000256" key="3">
    <source>
        <dbReference type="ARBA" id="ARBA00022989"/>
    </source>
</evidence>
<keyword evidence="3 5" id="KW-1133">Transmembrane helix</keyword>
<evidence type="ECO:0000313" key="6">
    <source>
        <dbReference type="EMBL" id="PIC28384.1"/>
    </source>
</evidence>
<keyword evidence="2 5" id="KW-0812">Transmembrane</keyword>
<feature type="transmembrane region" description="Helical" evidence="5">
    <location>
        <begin position="436"/>
        <end position="457"/>
    </location>
</feature>